<reference evidence="1" key="1">
    <citation type="submission" date="2020-02" db="EMBL/GenBank/DDBJ databases">
        <authorList>
            <person name="Meier V. D."/>
        </authorList>
    </citation>
    <scope>NUCLEOTIDE SEQUENCE</scope>
    <source>
        <strain evidence="1">AVDCRST_MAG95</strain>
    </source>
</reference>
<evidence type="ECO:0000313" key="1">
    <source>
        <dbReference type="EMBL" id="CAA9246896.1"/>
    </source>
</evidence>
<proteinExistence type="predicted"/>
<dbReference type="EMBL" id="CADCTJ010000523">
    <property type="protein sequence ID" value="CAA9246896.1"/>
    <property type="molecule type" value="Genomic_DNA"/>
</dbReference>
<accession>A0A6J4IAT6</accession>
<sequence length="37" mass="4398">MYGRAGVVKLTDMQDLNFCFIRQYGFTSYPLYLLIFL</sequence>
<gene>
    <name evidence="1" type="ORF">AVDCRST_MAG95-1686</name>
</gene>
<protein>
    <submittedName>
        <fullName evidence="1">Uncharacterized protein</fullName>
    </submittedName>
</protein>
<name>A0A6J4IAT6_9BACT</name>
<organism evidence="1">
    <name type="scientific">uncultured Adhaeribacter sp</name>
    <dbReference type="NCBI Taxonomy" id="448109"/>
    <lineage>
        <taxon>Bacteria</taxon>
        <taxon>Pseudomonadati</taxon>
        <taxon>Bacteroidota</taxon>
        <taxon>Cytophagia</taxon>
        <taxon>Cytophagales</taxon>
        <taxon>Hymenobacteraceae</taxon>
        <taxon>Adhaeribacter</taxon>
        <taxon>environmental samples</taxon>
    </lineage>
</organism>
<dbReference type="AlphaFoldDB" id="A0A6J4IAT6"/>